<keyword evidence="5" id="KW-0067">ATP-binding</keyword>
<protein>
    <submittedName>
        <fullName evidence="8">Uncharacterized protein</fullName>
    </submittedName>
</protein>
<evidence type="ECO:0000313" key="8">
    <source>
        <dbReference type="EMBL" id="KAH8022028.1"/>
    </source>
</evidence>
<sequence>MITGTGAAGGRLAQRKAAFEEIKKAASCVGATLHELPFKKLDFGESAGLDLFYNADVALIDISVKDQRNQIFYQLGVRESVGMKQNMILCNDHASGEAYSIKIACPSYPLTTYKVNEAGVCVVTETLGMAIVSEETVESKQTLFAKLKRFLQDVEVQTKAHMRERFLVDLRKAREIYPDPEEYAKG</sequence>
<organism evidence="8 9">
    <name type="scientific">Rhipicephalus microplus</name>
    <name type="common">Cattle tick</name>
    <name type="synonym">Boophilus microplus</name>
    <dbReference type="NCBI Taxonomy" id="6941"/>
    <lineage>
        <taxon>Eukaryota</taxon>
        <taxon>Metazoa</taxon>
        <taxon>Ecdysozoa</taxon>
        <taxon>Arthropoda</taxon>
        <taxon>Chelicerata</taxon>
        <taxon>Arachnida</taxon>
        <taxon>Acari</taxon>
        <taxon>Parasitiformes</taxon>
        <taxon>Ixodida</taxon>
        <taxon>Ixodoidea</taxon>
        <taxon>Ixodidae</taxon>
        <taxon>Rhipicephalinae</taxon>
        <taxon>Rhipicephalus</taxon>
        <taxon>Boophilus</taxon>
    </lineage>
</organism>
<dbReference type="InterPro" id="IPR025136">
    <property type="entry name" value="MAP3K_TRAF-bd"/>
</dbReference>
<proteinExistence type="predicted"/>
<reference evidence="8" key="1">
    <citation type="journal article" date="2020" name="Cell">
        <title>Large-Scale Comparative Analyses of Tick Genomes Elucidate Their Genetic Diversity and Vector Capacities.</title>
        <authorList>
            <consortium name="Tick Genome and Microbiome Consortium (TIGMIC)"/>
            <person name="Jia N."/>
            <person name="Wang J."/>
            <person name="Shi W."/>
            <person name="Du L."/>
            <person name="Sun Y."/>
            <person name="Zhan W."/>
            <person name="Jiang J.F."/>
            <person name="Wang Q."/>
            <person name="Zhang B."/>
            <person name="Ji P."/>
            <person name="Bell-Sakyi L."/>
            <person name="Cui X.M."/>
            <person name="Yuan T.T."/>
            <person name="Jiang B.G."/>
            <person name="Yang W.F."/>
            <person name="Lam T.T."/>
            <person name="Chang Q.C."/>
            <person name="Ding S.J."/>
            <person name="Wang X.J."/>
            <person name="Zhu J.G."/>
            <person name="Ruan X.D."/>
            <person name="Zhao L."/>
            <person name="Wei J.T."/>
            <person name="Ye R.Z."/>
            <person name="Que T.C."/>
            <person name="Du C.H."/>
            <person name="Zhou Y.H."/>
            <person name="Cheng J.X."/>
            <person name="Dai P.F."/>
            <person name="Guo W.B."/>
            <person name="Han X.H."/>
            <person name="Huang E.J."/>
            <person name="Li L.F."/>
            <person name="Wei W."/>
            <person name="Gao Y.C."/>
            <person name="Liu J.Z."/>
            <person name="Shao H.Z."/>
            <person name="Wang X."/>
            <person name="Wang C.C."/>
            <person name="Yang T.C."/>
            <person name="Huo Q.B."/>
            <person name="Li W."/>
            <person name="Chen H.Y."/>
            <person name="Chen S.E."/>
            <person name="Zhou L.G."/>
            <person name="Ni X.B."/>
            <person name="Tian J.H."/>
            <person name="Sheng Y."/>
            <person name="Liu T."/>
            <person name="Pan Y.S."/>
            <person name="Xia L.Y."/>
            <person name="Li J."/>
            <person name="Zhao F."/>
            <person name="Cao W.C."/>
        </authorList>
    </citation>
    <scope>NUCLEOTIDE SEQUENCE</scope>
    <source>
        <strain evidence="8">Rmic-2018</strain>
    </source>
</reference>
<dbReference type="InterPro" id="IPR046872">
    <property type="entry name" value="DRHyd-ASK"/>
</dbReference>
<dbReference type="GO" id="GO:0004674">
    <property type="term" value="F:protein serine/threonine kinase activity"/>
    <property type="evidence" value="ECO:0007669"/>
    <property type="project" value="UniProtKB-KW"/>
</dbReference>
<feature type="domain" description="MAP3K deoxyribohydrolase" evidence="7">
    <location>
        <begin position="21"/>
        <end position="56"/>
    </location>
</feature>
<evidence type="ECO:0000256" key="4">
    <source>
        <dbReference type="ARBA" id="ARBA00022777"/>
    </source>
</evidence>
<dbReference type="GO" id="GO:0005524">
    <property type="term" value="F:ATP binding"/>
    <property type="evidence" value="ECO:0007669"/>
    <property type="project" value="UniProtKB-KW"/>
</dbReference>
<evidence type="ECO:0000256" key="2">
    <source>
        <dbReference type="ARBA" id="ARBA00022679"/>
    </source>
</evidence>
<keyword evidence="4" id="KW-0418">Kinase</keyword>
<keyword evidence="2" id="KW-0808">Transferase</keyword>
<evidence type="ECO:0000256" key="5">
    <source>
        <dbReference type="ARBA" id="ARBA00022840"/>
    </source>
</evidence>
<accession>A0A9J6DII0</accession>
<dbReference type="Pfam" id="PF20309">
    <property type="entry name" value="DRHyd-ASK"/>
    <property type="match status" value="1"/>
</dbReference>
<name>A0A9J6DII0_RHIMP</name>
<comment type="caution">
    <text evidence="8">The sequence shown here is derived from an EMBL/GenBank/DDBJ whole genome shotgun (WGS) entry which is preliminary data.</text>
</comment>
<gene>
    <name evidence="8" type="ORF">HPB51_021468</name>
</gene>
<dbReference type="PANTHER" id="PTHR11584:SF394">
    <property type="entry name" value="APOPTOTIC SIGNAL-REGULATING KINASE 1, ISOFORM C"/>
    <property type="match status" value="1"/>
</dbReference>
<dbReference type="AlphaFoldDB" id="A0A9J6DII0"/>
<keyword evidence="3" id="KW-0547">Nucleotide-binding</keyword>
<reference evidence="8" key="2">
    <citation type="submission" date="2021-09" db="EMBL/GenBank/DDBJ databases">
        <authorList>
            <person name="Jia N."/>
            <person name="Wang J."/>
            <person name="Shi W."/>
            <person name="Du L."/>
            <person name="Sun Y."/>
            <person name="Zhan W."/>
            <person name="Jiang J."/>
            <person name="Wang Q."/>
            <person name="Zhang B."/>
            <person name="Ji P."/>
            <person name="Sakyi L.B."/>
            <person name="Cui X."/>
            <person name="Yuan T."/>
            <person name="Jiang B."/>
            <person name="Yang W."/>
            <person name="Lam T.T.-Y."/>
            <person name="Chang Q."/>
            <person name="Ding S."/>
            <person name="Wang X."/>
            <person name="Zhu J."/>
            <person name="Ruan X."/>
            <person name="Zhao L."/>
            <person name="Wei J."/>
            <person name="Que T."/>
            <person name="Du C."/>
            <person name="Cheng J."/>
            <person name="Dai P."/>
            <person name="Han X."/>
            <person name="Huang E."/>
            <person name="Gao Y."/>
            <person name="Liu J."/>
            <person name="Shao H."/>
            <person name="Ye R."/>
            <person name="Li L."/>
            <person name="Wei W."/>
            <person name="Wang X."/>
            <person name="Wang C."/>
            <person name="Huo Q."/>
            <person name="Li W."/>
            <person name="Guo W."/>
            <person name="Chen H."/>
            <person name="Chen S."/>
            <person name="Zhou L."/>
            <person name="Zhou L."/>
            <person name="Ni X."/>
            <person name="Tian J."/>
            <person name="Zhou Y."/>
            <person name="Sheng Y."/>
            <person name="Liu T."/>
            <person name="Pan Y."/>
            <person name="Xia L."/>
            <person name="Li J."/>
            <person name="Zhao F."/>
            <person name="Cao W."/>
        </authorList>
    </citation>
    <scope>NUCLEOTIDE SEQUENCE</scope>
    <source>
        <strain evidence="8">Rmic-2018</strain>
        <tissue evidence="8">Larvae</tissue>
    </source>
</reference>
<feature type="domain" description="MAP3K TRAFs-binding" evidence="6">
    <location>
        <begin position="71"/>
        <end position="178"/>
    </location>
</feature>
<dbReference type="VEuPathDB" id="VectorBase:LOC119174291"/>
<evidence type="ECO:0000313" key="9">
    <source>
        <dbReference type="Proteomes" id="UP000821866"/>
    </source>
</evidence>
<dbReference type="Proteomes" id="UP000821866">
    <property type="component" value="Chromosome 7"/>
</dbReference>
<keyword evidence="9" id="KW-1185">Reference proteome</keyword>
<evidence type="ECO:0000256" key="1">
    <source>
        <dbReference type="ARBA" id="ARBA00022527"/>
    </source>
</evidence>
<evidence type="ECO:0000259" key="6">
    <source>
        <dbReference type="Pfam" id="PF13281"/>
    </source>
</evidence>
<dbReference type="EMBL" id="JABSTU010000009">
    <property type="protein sequence ID" value="KAH8022028.1"/>
    <property type="molecule type" value="Genomic_DNA"/>
</dbReference>
<dbReference type="PANTHER" id="PTHR11584">
    <property type="entry name" value="SERINE/THREONINE PROTEIN KINASE"/>
    <property type="match status" value="1"/>
</dbReference>
<dbReference type="Pfam" id="PF13281">
    <property type="entry name" value="MAP3K_TRAF_bd"/>
    <property type="match status" value="1"/>
</dbReference>
<keyword evidence="1" id="KW-0723">Serine/threonine-protein kinase</keyword>
<evidence type="ECO:0000256" key="3">
    <source>
        <dbReference type="ARBA" id="ARBA00022741"/>
    </source>
</evidence>
<evidence type="ECO:0000259" key="7">
    <source>
        <dbReference type="Pfam" id="PF20309"/>
    </source>
</evidence>